<gene>
    <name evidence="2" type="ORF">PECAL_2P29900</name>
</gene>
<sequence length="437" mass="47782">MAPPRRVSALAALVASTGALQAPFLGNPAMQFGNAPALPVIWERPVSRPTRRTLRSRVTEFCARGWLREQVARGRLAYENPTIESAAPARCGFAGAAKEQDDVVGVKKSCAEVINIKANDVQWLGYQRDERGAKLRLRNLEAELTNLHRRVLTRGRRGSVRATLTLRGTDVDGSIWLRNLVDCIATRLLREVVGEEADAGIDFETTITKDRLTGAPRLRLDGATKSNVGFSASFLLRAEDGALTLRSPEVELSGRPTFQMRRGGVVVPAAILEDLGKLYLSTVAVDASARSGAAFAVVDAKVSPDDDGAVVVSVVSSDATRAAMQRIARRNAVVLDTEQKTSEWRVNFKSMLDGARKHPLRRTFVVGEGLPWILNPRASQPPVTAFATFTLLSWAFALAAVPDTIVRSFVGFARRIRLAFVRPRRSRARLSRGYYPA</sequence>
<keyword evidence="1" id="KW-0732">Signal</keyword>
<evidence type="ECO:0000313" key="3">
    <source>
        <dbReference type="Proteomes" id="UP000789595"/>
    </source>
</evidence>
<name>A0A8J2WVC4_9STRA</name>
<evidence type="ECO:0000313" key="2">
    <source>
        <dbReference type="EMBL" id="CAH0369847.1"/>
    </source>
</evidence>
<reference evidence="2" key="1">
    <citation type="submission" date="2021-11" db="EMBL/GenBank/DDBJ databases">
        <authorList>
            <consortium name="Genoscope - CEA"/>
            <person name="William W."/>
        </authorList>
    </citation>
    <scope>NUCLEOTIDE SEQUENCE</scope>
</reference>
<dbReference type="Proteomes" id="UP000789595">
    <property type="component" value="Unassembled WGS sequence"/>
</dbReference>
<protein>
    <submittedName>
        <fullName evidence="2">Uncharacterized protein</fullName>
    </submittedName>
</protein>
<keyword evidence="3" id="KW-1185">Reference proteome</keyword>
<proteinExistence type="predicted"/>
<evidence type="ECO:0000256" key="1">
    <source>
        <dbReference type="SAM" id="SignalP"/>
    </source>
</evidence>
<feature type="signal peptide" evidence="1">
    <location>
        <begin position="1"/>
        <end position="19"/>
    </location>
</feature>
<organism evidence="2 3">
    <name type="scientific">Pelagomonas calceolata</name>
    <dbReference type="NCBI Taxonomy" id="35677"/>
    <lineage>
        <taxon>Eukaryota</taxon>
        <taxon>Sar</taxon>
        <taxon>Stramenopiles</taxon>
        <taxon>Ochrophyta</taxon>
        <taxon>Pelagophyceae</taxon>
        <taxon>Pelagomonadales</taxon>
        <taxon>Pelagomonadaceae</taxon>
        <taxon>Pelagomonas</taxon>
    </lineage>
</organism>
<dbReference type="AlphaFoldDB" id="A0A8J2WVC4"/>
<accession>A0A8J2WVC4</accession>
<feature type="chain" id="PRO_5035272412" evidence="1">
    <location>
        <begin position="20"/>
        <end position="437"/>
    </location>
</feature>
<dbReference type="OrthoDB" id="10626631at2759"/>
<comment type="caution">
    <text evidence="2">The sequence shown here is derived from an EMBL/GenBank/DDBJ whole genome shotgun (WGS) entry which is preliminary data.</text>
</comment>
<dbReference type="EMBL" id="CAKKNE010000002">
    <property type="protein sequence ID" value="CAH0369847.1"/>
    <property type="molecule type" value="Genomic_DNA"/>
</dbReference>